<accession>A0A0K9PTR5</accession>
<evidence type="ECO:0000256" key="10">
    <source>
        <dbReference type="SAM" id="MobiDB-lite"/>
    </source>
</evidence>
<dbReference type="Pfam" id="PF22941">
    <property type="entry name" value="TADA2A-like_3rd"/>
    <property type="match status" value="1"/>
</dbReference>
<dbReference type="OrthoDB" id="270417at2759"/>
<dbReference type="CDD" id="cd00167">
    <property type="entry name" value="SANT"/>
    <property type="match status" value="1"/>
</dbReference>
<protein>
    <recommendedName>
        <fullName evidence="8">Transcriptional adapter</fullName>
    </recommendedName>
</protein>
<dbReference type="Gene3D" id="1.10.10.60">
    <property type="entry name" value="Homeodomain-like"/>
    <property type="match status" value="1"/>
</dbReference>
<keyword evidence="3" id="KW-0862">Zinc</keyword>
<reference evidence="16" key="1">
    <citation type="journal article" date="2016" name="Nature">
        <title>The genome of the seagrass Zostera marina reveals angiosperm adaptation to the sea.</title>
        <authorList>
            <person name="Olsen J.L."/>
            <person name="Rouze P."/>
            <person name="Verhelst B."/>
            <person name="Lin Y.-C."/>
            <person name="Bayer T."/>
            <person name="Collen J."/>
            <person name="Dattolo E."/>
            <person name="De Paoli E."/>
            <person name="Dittami S."/>
            <person name="Maumus F."/>
            <person name="Michel G."/>
            <person name="Kersting A."/>
            <person name="Lauritano C."/>
            <person name="Lohaus R."/>
            <person name="Toepel M."/>
            <person name="Tonon T."/>
            <person name="Vanneste K."/>
            <person name="Amirebrahimi M."/>
            <person name="Brakel J."/>
            <person name="Bostroem C."/>
            <person name="Chovatia M."/>
            <person name="Grimwood J."/>
            <person name="Jenkins J.W."/>
            <person name="Jueterbock A."/>
            <person name="Mraz A."/>
            <person name="Stam W.T."/>
            <person name="Tice H."/>
            <person name="Bornberg-Bauer E."/>
            <person name="Green P.J."/>
            <person name="Pearson G.A."/>
            <person name="Procaccini G."/>
            <person name="Duarte C.M."/>
            <person name="Schmutz J."/>
            <person name="Reusch T.B.H."/>
            <person name="Van de Peer Y."/>
        </authorList>
    </citation>
    <scope>NUCLEOTIDE SEQUENCE [LARGE SCALE GENOMIC DNA]</scope>
    <source>
        <strain evidence="16">cv. Finnish</strain>
    </source>
</reference>
<dbReference type="GO" id="GO:0003713">
    <property type="term" value="F:transcription coactivator activity"/>
    <property type="evidence" value="ECO:0000318"/>
    <property type="project" value="GO_Central"/>
</dbReference>
<dbReference type="GO" id="GO:0005634">
    <property type="term" value="C:nucleus"/>
    <property type="evidence" value="ECO:0000318"/>
    <property type="project" value="GO_Central"/>
</dbReference>
<feature type="domain" description="HTH myb-type" evidence="14">
    <location>
        <begin position="111"/>
        <end position="155"/>
    </location>
</feature>
<dbReference type="GO" id="GO:0008270">
    <property type="term" value="F:zinc ion binding"/>
    <property type="evidence" value="ECO:0007669"/>
    <property type="project" value="UniProtKB-KW"/>
</dbReference>
<dbReference type="SUPFAM" id="SSF57850">
    <property type="entry name" value="RING/U-box"/>
    <property type="match status" value="1"/>
</dbReference>
<evidence type="ECO:0000256" key="3">
    <source>
        <dbReference type="ARBA" id="ARBA00022833"/>
    </source>
</evidence>
<dbReference type="FunFam" id="1.10.10.10:FF:000087">
    <property type="entry name" value="Transcriptional adapter 2"/>
    <property type="match status" value="1"/>
</dbReference>
<gene>
    <name evidence="15" type="ORF">ZOSMA_179G00370</name>
</gene>
<keyword evidence="16" id="KW-1185">Reference proteome</keyword>
<keyword evidence="5" id="KW-0238">DNA-binding</keyword>
<dbReference type="InterPro" id="IPR000433">
    <property type="entry name" value="Znf_ZZ"/>
</dbReference>
<dbReference type="InterPro" id="IPR041983">
    <property type="entry name" value="ADA2-like_ZZ"/>
</dbReference>
<feature type="region of interest" description="Disordered" evidence="10">
    <location>
        <begin position="1"/>
        <end position="37"/>
    </location>
</feature>
<proteinExistence type="predicted"/>
<dbReference type="FunFam" id="3.30.60.90:FF:000013">
    <property type="entry name" value="Transcriptional adapter"/>
    <property type="match status" value="1"/>
</dbReference>
<dbReference type="Gene3D" id="3.30.60.90">
    <property type="match status" value="1"/>
</dbReference>
<dbReference type="SMART" id="SM00717">
    <property type="entry name" value="SANT"/>
    <property type="match status" value="1"/>
</dbReference>
<dbReference type="GO" id="GO:0003677">
    <property type="term" value="F:DNA binding"/>
    <property type="evidence" value="ECO:0007669"/>
    <property type="project" value="UniProtKB-KW"/>
</dbReference>
<name>A0A0K9PTR5_ZOSMR</name>
<dbReference type="InterPro" id="IPR017884">
    <property type="entry name" value="SANT_dom"/>
</dbReference>
<dbReference type="InterPro" id="IPR043145">
    <property type="entry name" value="Znf_ZZ_sf"/>
</dbReference>
<evidence type="ECO:0000259" key="12">
    <source>
        <dbReference type="PROSITE" id="PS50135"/>
    </source>
</evidence>
<evidence type="ECO:0000313" key="15">
    <source>
        <dbReference type="EMBL" id="KMZ71610.1"/>
    </source>
</evidence>
<dbReference type="GO" id="GO:0006338">
    <property type="term" value="P:chromatin remodeling"/>
    <property type="evidence" value="ECO:0000318"/>
    <property type="project" value="GO_Central"/>
</dbReference>
<dbReference type="InterPro" id="IPR055141">
    <property type="entry name" value="TADA2A_B-like_dom"/>
</dbReference>
<evidence type="ECO:0000313" key="16">
    <source>
        <dbReference type="Proteomes" id="UP000036987"/>
    </source>
</evidence>
<feature type="domain" description="SANT" evidence="13">
    <location>
        <begin position="111"/>
        <end position="155"/>
    </location>
</feature>
<dbReference type="Pfam" id="PF25299">
    <property type="entry name" value="ZZ_ADA2"/>
    <property type="match status" value="1"/>
</dbReference>
<dbReference type="SUPFAM" id="SSF46689">
    <property type="entry name" value="Homeodomain-like"/>
    <property type="match status" value="2"/>
</dbReference>
<dbReference type="AlphaFoldDB" id="A0A0K9PTR5"/>
<evidence type="ECO:0000256" key="9">
    <source>
        <dbReference type="PROSITE-ProRule" id="PRU00228"/>
    </source>
</evidence>
<evidence type="ECO:0000256" key="2">
    <source>
        <dbReference type="ARBA" id="ARBA00022771"/>
    </source>
</evidence>
<dbReference type="PROSITE" id="PS50090">
    <property type="entry name" value="MYB_LIKE"/>
    <property type="match status" value="1"/>
</dbReference>
<dbReference type="PANTHER" id="PTHR12374">
    <property type="entry name" value="TRANSCRIPTIONAL ADAPTOR 2 ADA2 -RELATED"/>
    <property type="match status" value="1"/>
</dbReference>
<dbReference type="Pfam" id="PF00249">
    <property type="entry name" value="Myb_DNA-binding"/>
    <property type="match status" value="1"/>
</dbReference>
<dbReference type="EMBL" id="LFYR01000670">
    <property type="protein sequence ID" value="KMZ71610.1"/>
    <property type="molecule type" value="Genomic_DNA"/>
</dbReference>
<dbReference type="OMA" id="YNGNHRP"/>
<keyword evidence="4 8" id="KW-0805">Transcription regulation</keyword>
<sequence>MGRSRVAANPTDDDPSQRSKRRRTVSNGENLENVATGTSTTDGKKALYHCNYCNKDITGKIRIKCTQCPDFDLCIECFSAGVEINPHKNHHPYRVMDNLSFPLITLDWFGDEEILLLEAIEMYGLANWTEVAEHVGTKIKDQCIEHYTNVYMNSPCFPEPDMSHVLGKNRKELLAMAKGQGDGKQGFPVIGDVTPKEDSPFSSSKVKIEDGNRDVLLGRSSPSLNADGESGESKLGVNGCGSSSLPLGANKKAANVMHIKDGSDRVKHEDFHGNRSIGGKKPKYIVDEGPSLTELSGYNPKRQEFDPEYDNDAEQLLADMEFKETDSEIERNVKLRVLQIYASRLDERKRRKTFILERNLLFPNSFEKDLSPEEKAIYDRFKVFMRFHTLEEHELLMRSLIGEYRLRKRIQELQEAQVAGCCTRTEADAYLARQAAKKLNNNNQVGSTKVFQRGNLANKGEYDGSSPGSVGENQKSKGVGGVESNSRDSSSCITSCLEDWDIVGLPGVSLLSEAEKQFCCANRLLPCHFLKIQQVLMKEIITGSVAKKADAHRLFKVDSIKVDKIYDMVSKKLDLNEEQSV</sequence>
<dbReference type="STRING" id="29655.A0A0K9PTR5"/>
<feature type="domain" description="Myb-like" evidence="11">
    <location>
        <begin position="108"/>
        <end position="151"/>
    </location>
</feature>
<dbReference type="InterPro" id="IPR036388">
    <property type="entry name" value="WH-like_DNA-bd_sf"/>
</dbReference>
<evidence type="ECO:0000256" key="1">
    <source>
        <dbReference type="ARBA" id="ARBA00022723"/>
    </source>
</evidence>
<dbReference type="PROSITE" id="PS51294">
    <property type="entry name" value="HTH_MYB"/>
    <property type="match status" value="1"/>
</dbReference>
<dbReference type="CDD" id="cd02335">
    <property type="entry name" value="ZZ_ADA2"/>
    <property type="match status" value="1"/>
</dbReference>
<dbReference type="InterPro" id="IPR009057">
    <property type="entry name" value="Homeodomain-like_sf"/>
</dbReference>
<feature type="domain" description="ZZ-type" evidence="12">
    <location>
        <begin position="45"/>
        <end position="101"/>
    </location>
</feature>
<evidence type="ECO:0000256" key="8">
    <source>
        <dbReference type="PIRNR" id="PIRNR025024"/>
    </source>
</evidence>
<evidence type="ECO:0000259" key="13">
    <source>
        <dbReference type="PROSITE" id="PS51293"/>
    </source>
</evidence>
<dbReference type="Gene3D" id="1.10.10.10">
    <property type="entry name" value="Winged helix-like DNA-binding domain superfamily/Winged helix DNA-binding domain"/>
    <property type="match status" value="1"/>
</dbReference>
<comment type="caution">
    <text evidence="15">The sequence shown here is derived from an EMBL/GenBank/DDBJ whole genome shotgun (WGS) entry which is preliminary data.</text>
</comment>
<dbReference type="SMART" id="SM00291">
    <property type="entry name" value="ZnF_ZZ"/>
    <property type="match status" value="1"/>
</dbReference>
<dbReference type="InterPro" id="IPR017930">
    <property type="entry name" value="Myb_dom"/>
</dbReference>
<dbReference type="PANTHER" id="PTHR12374:SF20">
    <property type="entry name" value="TRANSCRIPTIONAL ADAPTER 2-ALPHA"/>
    <property type="match status" value="1"/>
</dbReference>
<evidence type="ECO:0000256" key="6">
    <source>
        <dbReference type="ARBA" id="ARBA00023163"/>
    </source>
</evidence>
<evidence type="ECO:0000259" key="11">
    <source>
        <dbReference type="PROSITE" id="PS50090"/>
    </source>
</evidence>
<comment type="subcellular location">
    <subcellularLocation>
        <location evidence="8">Nucleus</location>
    </subcellularLocation>
</comment>
<feature type="region of interest" description="Disordered" evidence="10">
    <location>
        <begin position="458"/>
        <end position="489"/>
    </location>
</feature>
<dbReference type="PROSITE" id="PS51293">
    <property type="entry name" value="SANT"/>
    <property type="match status" value="1"/>
</dbReference>
<evidence type="ECO:0000256" key="4">
    <source>
        <dbReference type="ARBA" id="ARBA00023015"/>
    </source>
</evidence>
<evidence type="ECO:0000256" key="5">
    <source>
        <dbReference type="ARBA" id="ARBA00023125"/>
    </source>
</evidence>
<evidence type="ECO:0000256" key="7">
    <source>
        <dbReference type="ARBA" id="ARBA00023242"/>
    </source>
</evidence>
<dbReference type="GO" id="GO:0006357">
    <property type="term" value="P:regulation of transcription by RNA polymerase II"/>
    <property type="evidence" value="ECO:0000318"/>
    <property type="project" value="GO_Central"/>
</dbReference>
<dbReference type="GO" id="GO:0003682">
    <property type="term" value="F:chromatin binding"/>
    <property type="evidence" value="ECO:0000318"/>
    <property type="project" value="GO_Central"/>
</dbReference>
<keyword evidence="1" id="KW-0479">Metal-binding</keyword>
<dbReference type="PIRSF" id="PIRSF025024">
    <property type="entry name" value="Transcriptional_adaptor_2"/>
    <property type="match status" value="1"/>
</dbReference>
<dbReference type="InterPro" id="IPR001005">
    <property type="entry name" value="SANT/Myb"/>
</dbReference>
<dbReference type="PROSITE" id="PS01357">
    <property type="entry name" value="ZF_ZZ_1"/>
    <property type="match status" value="1"/>
</dbReference>
<dbReference type="PROSITE" id="PS50135">
    <property type="entry name" value="ZF_ZZ_2"/>
    <property type="match status" value="1"/>
</dbReference>
<feature type="compositionally biased region" description="Polar residues" evidence="10">
    <location>
        <begin position="25"/>
        <end position="37"/>
    </location>
</feature>
<keyword evidence="6 8" id="KW-0804">Transcription</keyword>
<dbReference type="Proteomes" id="UP000036987">
    <property type="component" value="Unassembled WGS sequence"/>
</dbReference>
<evidence type="ECO:0000259" key="14">
    <source>
        <dbReference type="PROSITE" id="PS51294"/>
    </source>
</evidence>
<dbReference type="InterPro" id="IPR016827">
    <property type="entry name" value="Ada2/TADA2"/>
</dbReference>
<organism evidence="15 16">
    <name type="scientific">Zostera marina</name>
    <name type="common">Eelgrass</name>
    <dbReference type="NCBI Taxonomy" id="29655"/>
    <lineage>
        <taxon>Eukaryota</taxon>
        <taxon>Viridiplantae</taxon>
        <taxon>Streptophyta</taxon>
        <taxon>Embryophyta</taxon>
        <taxon>Tracheophyta</taxon>
        <taxon>Spermatophyta</taxon>
        <taxon>Magnoliopsida</taxon>
        <taxon>Liliopsida</taxon>
        <taxon>Zosteraceae</taxon>
        <taxon>Zostera</taxon>
    </lineage>
</organism>
<keyword evidence="2 9" id="KW-0863">Zinc-finger</keyword>
<keyword evidence="7 8" id="KW-0539">Nucleus</keyword>